<dbReference type="AlphaFoldDB" id="A0A7E4VGL7"/>
<accession>A0A7E4VGL7</accession>
<evidence type="ECO:0000313" key="4">
    <source>
        <dbReference type="WBParaSite" id="Pan_g20610.t1"/>
    </source>
</evidence>
<dbReference type="InterPro" id="IPR056044">
    <property type="entry name" value="DUF7627"/>
</dbReference>
<reference evidence="3" key="1">
    <citation type="journal article" date="2013" name="Genetics">
        <title>The draft genome and transcriptome of Panagrellus redivivus are shaped by the harsh demands of a free-living lifestyle.</title>
        <authorList>
            <person name="Srinivasan J."/>
            <person name="Dillman A.R."/>
            <person name="Macchietto M.G."/>
            <person name="Heikkinen L."/>
            <person name="Lakso M."/>
            <person name="Fracchia K.M."/>
            <person name="Antoshechkin I."/>
            <person name="Mortazavi A."/>
            <person name="Wong G."/>
            <person name="Sternberg P.W."/>
        </authorList>
    </citation>
    <scope>NUCLEOTIDE SEQUENCE [LARGE SCALE GENOMIC DNA]</scope>
    <source>
        <strain evidence="3">MT8872</strain>
    </source>
</reference>
<name>A0A7E4VGL7_PANRE</name>
<feature type="region of interest" description="Disordered" evidence="1">
    <location>
        <begin position="204"/>
        <end position="226"/>
    </location>
</feature>
<protein>
    <submittedName>
        <fullName evidence="4">N1221 domain-containing protein</fullName>
    </submittedName>
</protein>
<evidence type="ECO:0000259" key="2">
    <source>
        <dbReference type="Pfam" id="PF24628"/>
    </source>
</evidence>
<sequence>MSDDQQRGRPSGGRGRGRGRDQRFLNNLQAQMGGMSLGGNRRQQRGRSAPLRDDLPTSLEDFLERVRTPKPHESLTDLAVYYRENYANWTDAEVTKVAEAVFNFSYHSDSMYDAVGFLNVAFADERFQNIFTKEFVIMAAILLDESDPDISQYERLGGFIGHMLKTKFNRPFHLIVDYSNKLLVAVMNVLMGILNEIPEALGIDEGPHVPDADNVEEEEEPTPAVPQLNDEDLSLLKCKATVLVCVVRVMNRRLFLDHFDLNDHVYKVLRILLCDTDGLALGKDLRRMILTAIIDIEKFSVLGAKNSTTNVLTQTPT</sequence>
<proteinExistence type="predicted"/>
<reference evidence="4" key="2">
    <citation type="submission" date="2020-10" db="UniProtKB">
        <authorList>
            <consortium name="WormBaseParasite"/>
        </authorList>
    </citation>
    <scope>IDENTIFICATION</scope>
</reference>
<organism evidence="3 4">
    <name type="scientific">Panagrellus redivivus</name>
    <name type="common">Microworm</name>
    <dbReference type="NCBI Taxonomy" id="6233"/>
    <lineage>
        <taxon>Eukaryota</taxon>
        <taxon>Metazoa</taxon>
        <taxon>Ecdysozoa</taxon>
        <taxon>Nematoda</taxon>
        <taxon>Chromadorea</taxon>
        <taxon>Rhabditida</taxon>
        <taxon>Tylenchina</taxon>
        <taxon>Panagrolaimomorpha</taxon>
        <taxon>Panagrolaimoidea</taxon>
        <taxon>Panagrolaimidae</taxon>
        <taxon>Panagrellus</taxon>
    </lineage>
</organism>
<evidence type="ECO:0000313" key="3">
    <source>
        <dbReference type="Proteomes" id="UP000492821"/>
    </source>
</evidence>
<evidence type="ECO:0000256" key="1">
    <source>
        <dbReference type="SAM" id="MobiDB-lite"/>
    </source>
</evidence>
<dbReference type="WBParaSite" id="Pan_g20610.t1">
    <property type="protein sequence ID" value="Pan_g20610.t1"/>
    <property type="gene ID" value="Pan_g20610"/>
</dbReference>
<feature type="region of interest" description="Disordered" evidence="1">
    <location>
        <begin position="1"/>
        <end position="54"/>
    </location>
</feature>
<feature type="domain" description="DUF7627" evidence="2">
    <location>
        <begin position="69"/>
        <end position="305"/>
    </location>
</feature>
<dbReference type="Proteomes" id="UP000492821">
    <property type="component" value="Unassembled WGS sequence"/>
</dbReference>
<keyword evidence="3" id="KW-1185">Reference proteome</keyword>
<dbReference type="Pfam" id="PF24628">
    <property type="entry name" value="DUF7627"/>
    <property type="match status" value="1"/>
</dbReference>